<dbReference type="STRING" id="661367.LLO_1181"/>
<dbReference type="GeneID" id="40925408"/>
<keyword evidence="4" id="KW-1185">Reference proteome</keyword>
<dbReference type="Pfam" id="PF01541">
    <property type="entry name" value="GIY-YIG"/>
    <property type="match status" value="1"/>
</dbReference>
<dbReference type="CDD" id="cd10448">
    <property type="entry name" value="GIY-YIG_unchar_3"/>
    <property type="match status" value="1"/>
</dbReference>
<dbReference type="HOGENOM" id="CLU_135650_3_1_6"/>
<evidence type="ECO:0000259" key="2">
    <source>
        <dbReference type="PROSITE" id="PS50164"/>
    </source>
</evidence>
<reference evidence="3 4" key="1">
    <citation type="journal article" date="2010" name="PLoS Genet.">
        <title>Analysis of the Legionella longbeachae genome and transcriptome uncovers unique strategies to cause Legionnaires' disease.</title>
        <authorList>
            <person name="Cazalet C."/>
            <person name="Gomez-Valero L."/>
            <person name="Rusniok C."/>
            <person name="Lomma M."/>
            <person name="Dervins-Ravault D."/>
            <person name="Newton H."/>
            <person name="Sansom F."/>
            <person name="Jarraud S."/>
            <person name="Zidane N."/>
            <person name="Ma L."/>
            <person name="Bouchier C."/>
            <person name="Etienne J."/>
            <person name="Hartland E."/>
            <person name="Buchrieser C."/>
        </authorList>
    </citation>
    <scope>NUCLEOTIDE SEQUENCE [LARGE SCALE GENOMIC DNA]</scope>
    <source>
        <strain evidence="3 4">NSW150</strain>
    </source>
</reference>
<name>D3HRL0_LEGLN</name>
<dbReference type="InterPro" id="IPR035901">
    <property type="entry name" value="GIY-YIG_endonuc_sf"/>
</dbReference>
<sequence>MQSFYVYLMASRRNGTLDTGSTSDLKKRVREHKKNRVPGFTAQHNVHLLVYYEVHEAYAEAARHEKRFKNWCRQWKLNWIEELNPEWRDLDEETCHCLRVSGCHGQVAARRWWG</sequence>
<evidence type="ECO:0000313" key="4">
    <source>
        <dbReference type="Proteomes" id="UP000001060"/>
    </source>
</evidence>
<gene>
    <name evidence="3" type="ordered locus">LLO_1181</name>
</gene>
<proteinExistence type="inferred from homology"/>
<dbReference type="InterPro" id="IPR050190">
    <property type="entry name" value="UPF0213_domain"/>
</dbReference>
<dbReference type="Proteomes" id="UP000001060">
    <property type="component" value="Chromosome"/>
</dbReference>
<dbReference type="KEGG" id="llo:LLO_1181"/>
<evidence type="ECO:0000313" key="3">
    <source>
        <dbReference type="EMBL" id="CBJ11538.1"/>
    </source>
</evidence>
<evidence type="ECO:0000256" key="1">
    <source>
        <dbReference type="ARBA" id="ARBA00007435"/>
    </source>
</evidence>
<dbReference type="AlphaFoldDB" id="D3HRL0"/>
<dbReference type="SUPFAM" id="SSF82771">
    <property type="entry name" value="GIY-YIG endonuclease"/>
    <property type="match status" value="1"/>
</dbReference>
<dbReference type="EMBL" id="FN650140">
    <property type="protein sequence ID" value="CBJ11538.1"/>
    <property type="molecule type" value="Genomic_DNA"/>
</dbReference>
<dbReference type="SMART" id="SM00465">
    <property type="entry name" value="GIYc"/>
    <property type="match status" value="1"/>
</dbReference>
<dbReference type="PROSITE" id="PS50164">
    <property type="entry name" value="GIY_YIG"/>
    <property type="match status" value="1"/>
</dbReference>
<dbReference type="InterPro" id="IPR000305">
    <property type="entry name" value="GIY-YIG_endonuc"/>
</dbReference>
<dbReference type="PANTHER" id="PTHR34477:SF5">
    <property type="entry name" value="BSL5627 PROTEIN"/>
    <property type="match status" value="1"/>
</dbReference>
<accession>D3HRL0</accession>
<dbReference type="eggNOG" id="COG2827">
    <property type="taxonomic scope" value="Bacteria"/>
</dbReference>
<dbReference type="Gene3D" id="3.40.1440.10">
    <property type="entry name" value="GIY-YIG endonuclease"/>
    <property type="match status" value="1"/>
</dbReference>
<feature type="domain" description="GIY-YIG" evidence="2">
    <location>
        <begin position="2"/>
        <end position="79"/>
    </location>
</feature>
<dbReference type="PANTHER" id="PTHR34477">
    <property type="entry name" value="UPF0213 PROTEIN YHBQ"/>
    <property type="match status" value="1"/>
</dbReference>
<dbReference type="OrthoDB" id="9807770at2"/>
<dbReference type="RefSeq" id="WP_012979004.1">
    <property type="nucleotide sequence ID" value="NC_013861.1"/>
</dbReference>
<comment type="similarity">
    <text evidence="1">Belongs to the UPF0213 family.</text>
</comment>
<organism evidence="3 4">
    <name type="scientific">Legionella longbeachae serogroup 1 (strain NSW150)</name>
    <dbReference type="NCBI Taxonomy" id="661367"/>
    <lineage>
        <taxon>Bacteria</taxon>
        <taxon>Pseudomonadati</taxon>
        <taxon>Pseudomonadota</taxon>
        <taxon>Gammaproteobacteria</taxon>
        <taxon>Legionellales</taxon>
        <taxon>Legionellaceae</taxon>
        <taxon>Legionella</taxon>
    </lineage>
</organism>
<protein>
    <recommendedName>
        <fullName evidence="2">GIY-YIG domain-containing protein</fullName>
    </recommendedName>
</protein>